<protein>
    <submittedName>
        <fullName evidence="1">Uncharacterized protein</fullName>
    </submittedName>
</protein>
<reference evidence="1 2" key="1">
    <citation type="submission" date="2015-01" db="EMBL/GenBank/DDBJ databases">
        <title>Lactococcus lactis subsp.lactis JCM 5805 whole genome shotgun sequence.</title>
        <authorList>
            <person name="Fujii T."/>
            <person name="Tomita Y."/>
            <person name="Ikushima S."/>
            <person name="Fujiwara D."/>
        </authorList>
    </citation>
    <scope>NUCLEOTIDE SEQUENCE [LARGE SCALE GENOMIC DNA]</scope>
    <source>
        <strain evidence="1 2">JCM 5805</strain>
    </source>
</reference>
<comment type="caution">
    <text evidence="1">The sequence shown here is derived from an EMBL/GenBank/DDBJ whole genome shotgun (WGS) entry which is preliminary data.</text>
</comment>
<accession>A0A0B8QQN8</accession>
<dbReference type="EMBL" id="BBSI01000012">
    <property type="protein sequence ID" value="GAM79287.1"/>
    <property type="molecule type" value="Genomic_DNA"/>
</dbReference>
<gene>
    <name evidence="1" type="ORF">JCM5805K_0394</name>
</gene>
<evidence type="ECO:0000313" key="1">
    <source>
        <dbReference type="EMBL" id="GAM79287.1"/>
    </source>
</evidence>
<name>A0A0B8QQN8_LACLL</name>
<dbReference type="Proteomes" id="UP000031847">
    <property type="component" value="Unassembled WGS sequence"/>
</dbReference>
<organism evidence="1 2">
    <name type="scientific">Lactococcus lactis subsp. lactis</name>
    <name type="common">Streptococcus lactis</name>
    <dbReference type="NCBI Taxonomy" id="1360"/>
    <lineage>
        <taxon>Bacteria</taxon>
        <taxon>Bacillati</taxon>
        <taxon>Bacillota</taxon>
        <taxon>Bacilli</taxon>
        <taxon>Lactobacillales</taxon>
        <taxon>Streptococcaceae</taxon>
        <taxon>Lactococcus</taxon>
    </lineage>
</organism>
<proteinExistence type="predicted"/>
<evidence type="ECO:0000313" key="2">
    <source>
        <dbReference type="Proteomes" id="UP000031847"/>
    </source>
</evidence>
<dbReference type="AlphaFoldDB" id="A0A0B8QQN8"/>
<sequence length="73" mass="7863">MEFVMPTQIVRPAATEKSTFIGSEILEIVAIIAELEPEIAIVGSGVLLLACVLLSDGFVELVEDLEVLTSLFE</sequence>